<gene>
    <name evidence="3" type="ORF">AAP_00450</name>
</gene>
<evidence type="ECO:0000256" key="2">
    <source>
        <dbReference type="SAM" id="MobiDB-lite"/>
    </source>
</evidence>
<feature type="coiled-coil region" evidence="1">
    <location>
        <begin position="202"/>
        <end position="229"/>
    </location>
</feature>
<feature type="compositionally biased region" description="Polar residues" evidence="2">
    <location>
        <begin position="335"/>
        <end position="371"/>
    </location>
</feature>
<dbReference type="OrthoDB" id="5404651at2759"/>
<evidence type="ECO:0000313" key="4">
    <source>
        <dbReference type="Proteomes" id="UP000242877"/>
    </source>
</evidence>
<proteinExistence type="predicted"/>
<comment type="caution">
    <text evidence="3">The sequence shown here is derived from an EMBL/GenBank/DDBJ whole genome shotgun (WGS) entry which is preliminary data.</text>
</comment>
<evidence type="ECO:0000256" key="1">
    <source>
        <dbReference type="SAM" id="Coils"/>
    </source>
</evidence>
<dbReference type="AlphaFoldDB" id="A0A168DWF4"/>
<feature type="compositionally biased region" description="Polar residues" evidence="2">
    <location>
        <begin position="296"/>
        <end position="305"/>
    </location>
</feature>
<evidence type="ECO:0000313" key="3">
    <source>
        <dbReference type="EMBL" id="KZZ98189.1"/>
    </source>
</evidence>
<sequence>MQSTAPADEAAQADGSASTAASFLSTNTPPPSQAPAAARQSSTSSVYFENNTDVQSITSSQPPIESPELASQSLSDNVDTVGATTEASPASNSHGNTSVATEKGFTQDMRSTSGPPKSVDVKSTNSSNPREVADKLMTTTADSRAASSISEIQNEMSRMVNEEAAQRAIVDRQLNERNLELLRGVKGSDIRQSQQSKPQVNISQTEARLQESLRRIAELEGYVRSLQERVDHANLFIRDCCSERESLRDENRALKKHILENRAQVDWLLTSSQSNPSHHWQLSQTSAPHGNPYPPLSQSASQRSGSDYEGLDIILAAANSSDSGMLSSGHHYRYQQPSQQDNYGIHHPSQSQGTPSFSKSTLFANQPSQSFQEDHNNDDATVVGSDVSDNETVGNINHISYVPRQSPTIEERVSWLRERTPEIRKRSHQSTLHQYGRVDKPGASAKRKKTAGRV</sequence>
<accession>A0A168DWF4</accession>
<protein>
    <submittedName>
        <fullName evidence="3">Uncharacterized protein</fullName>
    </submittedName>
</protein>
<feature type="compositionally biased region" description="Low complexity" evidence="2">
    <location>
        <begin position="10"/>
        <end position="27"/>
    </location>
</feature>
<organism evidence="3 4">
    <name type="scientific">Ascosphaera apis ARSEF 7405</name>
    <dbReference type="NCBI Taxonomy" id="392613"/>
    <lineage>
        <taxon>Eukaryota</taxon>
        <taxon>Fungi</taxon>
        <taxon>Dikarya</taxon>
        <taxon>Ascomycota</taxon>
        <taxon>Pezizomycotina</taxon>
        <taxon>Eurotiomycetes</taxon>
        <taxon>Eurotiomycetidae</taxon>
        <taxon>Onygenales</taxon>
        <taxon>Ascosphaeraceae</taxon>
        <taxon>Ascosphaera</taxon>
    </lineage>
</organism>
<feature type="region of interest" description="Disordered" evidence="2">
    <location>
        <begin position="325"/>
        <end position="396"/>
    </location>
</feature>
<feature type="region of interest" description="Disordered" evidence="2">
    <location>
        <begin position="422"/>
        <end position="454"/>
    </location>
</feature>
<feature type="compositionally biased region" description="Polar residues" evidence="2">
    <location>
        <begin position="46"/>
        <end position="100"/>
    </location>
</feature>
<keyword evidence="1" id="KW-0175">Coiled coil</keyword>
<keyword evidence="4" id="KW-1185">Reference proteome</keyword>
<dbReference type="EMBL" id="AZGZ01000001">
    <property type="protein sequence ID" value="KZZ98189.1"/>
    <property type="molecule type" value="Genomic_DNA"/>
</dbReference>
<dbReference type="Proteomes" id="UP000242877">
    <property type="component" value="Unassembled WGS sequence"/>
</dbReference>
<dbReference type="VEuPathDB" id="FungiDB:AAP_00450"/>
<reference evidence="3 4" key="1">
    <citation type="journal article" date="2016" name="Genome Biol. Evol.">
        <title>Divergent and convergent evolution of fungal pathogenicity.</title>
        <authorList>
            <person name="Shang Y."/>
            <person name="Xiao G."/>
            <person name="Zheng P."/>
            <person name="Cen K."/>
            <person name="Zhan S."/>
            <person name="Wang C."/>
        </authorList>
    </citation>
    <scope>NUCLEOTIDE SEQUENCE [LARGE SCALE GENOMIC DNA]</scope>
    <source>
        <strain evidence="3 4">ARSEF 7405</strain>
    </source>
</reference>
<feature type="compositionally biased region" description="Polar residues" evidence="2">
    <location>
        <begin position="108"/>
        <end position="129"/>
    </location>
</feature>
<feature type="compositionally biased region" description="Basic residues" evidence="2">
    <location>
        <begin position="445"/>
        <end position="454"/>
    </location>
</feature>
<feature type="compositionally biased region" description="Low complexity" evidence="2">
    <location>
        <begin position="34"/>
        <end position="45"/>
    </location>
</feature>
<name>A0A168DWF4_9EURO</name>
<feature type="region of interest" description="Disordered" evidence="2">
    <location>
        <begin position="1"/>
        <end position="132"/>
    </location>
</feature>
<feature type="compositionally biased region" description="Polar residues" evidence="2">
    <location>
        <begin position="276"/>
        <end position="288"/>
    </location>
</feature>
<feature type="region of interest" description="Disordered" evidence="2">
    <location>
        <begin position="276"/>
        <end position="305"/>
    </location>
</feature>